<reference evidence="3" key="1">
    <citation type="submission" date="2021-04" db="EMBL/GenBank/DDBJ databases">
        <title>Sinoanaerobacter chloroacetimidivorans sp. nov., an obligate anaerobic bacterium isolated from anaerobic sludge.</title>
        <authorList>
            <person name="Bao Y."/>
        </authorList>
    </citation>
    <scope>NUCLEOTIDE SEQUENCE</scope>
    <source>
        <strain evidence="3">BAD-6</strain>
    </source>
</reference>
<keyword evidence="4" id="KW-1185">Reference proteome</keyword>
<sequence length="265" mass="29987">MDNNIIVNESCKTLRALGRESLQNRWGFAALGTLLYMILILVPVLVLDLLFGPEDGSGSGISAIYSLLVTGPMSLGYAMFGISLFRKRETSVAEVFYGFEKFGKALGLYIVMSIFIFLWTLLLIIPGIIAAYRYSLCFFILADNPNIGIMDAIRESKRMMRGNKWKMFCLMLSFIGWGILCIFTLGIGTLWLSPYMQVSVVAFYDIARGSLRARRIDDGFYKAPEIQPTEDPITVYKEEAEGENKEDNNEFKKDDNEFKEDNNES</sequence>
<reference evidence="3" key="2">
    <citation type="submission" date="2021-04" db="EMBL/GenBank/DDBJ databases">
        <authorList>
            <person name="Liu J."/>
        </authorList>
    </citation>
    <scope>NUCLEOTIDE SEQUENCE</scope>
    <source>
        <strain evidence="3">BAD-6</strain>
    </source>
</reference>
<feature type="transmembrane region" description="Helical" evidence="2">
    <location>
        <begin position="28"/>
        <end position="51"/>
    </location>
</feature>
<accession>A0A8J8B3A0</accession>
<feature type="transmembrane region" description="Helical" evidence="2">
    <location>
        <begin position="106"/>
        <end position="125"/>
    </location>
</feature>
<feature type="region of interest" description="Disordered" evidence="1">
    <location>
        <begin position="239"/>
        <end position="265"/>
    </location>
</feature>
<name>A0A8J8B3A0_9FIRM</name>
<gene>
    <name evidence="3" type="ORF">KCX82_19860</name>
</gene>
<feature type="transmembrane region" description="Helical" evidence="2">
    <location>
        <begin position="63"/>
        <end position="85"/>
    </location>
</feature>
<dbReference type="Pfam" id="PF06161">
    <property type="entry name" value="DUF975"/>
    <property type="match status" value="1"/>
</dbReference>
<comment type="caution">
    <text evidence="3">The sequence shown here is derived from an EMBL/GenBank/DDBJ whole genome shotgun (WGS) entry which is preliminary data.</text>
</comment>
<evidence type="ECO:0000256" key="1">
    <source>
        <dbReference type="SAM" id="MobiDB-lite"/>
    </source>
</evidence>
<protein>
    <submittedName>
        <fullName evidence="3">DUF975 family protein</fullName>
    </submittedName>
</protein>
<evidence type="ECO:0000313" key="4">
    <source>
        <dbReference type="Proteomes" id="UP000675664"/>
    </source>
</evidence>
<evidence type="ECO:0000313" key="3">
    <source>
        <dbReference type="EMBL" id="MBR0600144.1"/>
    </source>
</evidence>
<dbReference type="PANTHER" id="PTHR40076">
    <property type="entry name" value="MEMBRANE PROTEIN-RELATED"/>
    <property type="match status" value="1"/>
</dbReference>
<dbReference type="EMBL" id="JAGSND010000021">
    <property type="protein sequence ID" value="MBR0600144.1"/>
    <property type="molecule type" value="Genomic_DNA"/>
</dbReference>
<keyword evidence="2" id="KW-0812">Transmembrane</keyword>
<dbReference type="PANTHER" id="PTHR40076:SF1">
    <property type="entry name" value="MEMBRANE PROTEIN"/>
    <property type="match status" value="1"/>
</dbReference>
<keyword evidence="2" id="KW-0472">Membrane</keyword>
<keyword evidence="2" id="KW-1133">Transmembrane helix</keyword>
<dbReference type="AlphaFoldDB" id="A0A8J8B3A0"/>
<dbReference type="InterPro" id="IPR010380">
    <property type="entry name" value="DUF975"/>
</dbReference>
<feature type="transmembrane region" description="Helical" evidence="2">
    <location>
        <begin position="131"/>
        <end position="153"/>
    </location>
</feature>
<evidence type="ECO:0000256" key="2">
    <source>
        <dbReference type="SAM" id="Phobius"/>
    </source>
</evidence>
<proteinExistence type="predicted"/>
<dbReference type="RefSeq" id="WP_227020258.1">
    <property type="nucleotide sequence ID" value="NZ_JAGSND010000021.1"/>
</dbReference>
<dbReference type="Proteomes" id="UP000675664">
    <property type="component" value="Unassembled WGS sequence"/>
</dbReference>
<feature type="transmembrane region" description="Helical" evidence="2">
    <location>
        <begin position="165"/>
        <end position="185"/>
    </location>
</feature>
<organism evidence="3 4">
    <name type="scientific">Sinanaerobacter chloroacetimidivorans</name>
    <dbReference type="NCBI Taxonomy" id="2818044"/>
    <lineage>
        <taxon>Bacteria</taxon>
        <taxon>Bacillati</taxon>
        <taxon>Bacillota</taxon>
        <taxon>Clostridia</taxon>
        <taxon>Peptostreptococcales</taxon>
        <taxon>Anaerovoracaceae</taxon>
        <taxon>Sinanaerobacter</taxon>
    </lineage>
</organism>